<dbReference type="SUPFAM" id="SSF51064">
    <property type="entry name" value="Head domain of nucleotide exchange factor GrpE"/>
    <property type="match status" value="1"/>
</dbReference>
<dbReference type="GO" id="GO:0051082">
    <property type="term" value="F:unfolded protein binding"/>
    <property type="evidence" value="ECO:0007669"/>
    <property type="project" value="TreeGrafter"/>
</dbReference>
<gene>
    <name evidence="6" type="ORF">BJ554DRAFT_962</name>
</gene>
<dbReference type="GO" id="GO:0042803">
    <property type="term" value="F:protein homodimerization activity"/>
    <property type="evidence" value="ECO:0007669"/>
    <property type="project" value="InterPro"/>
</dbReference>
<evidence type="ECO:0000256" key="5">
    <source>
        <dbReference type="RuleBase" id="RU004478"/>
    </source>
</evidence>
<evidence type="ECO:0000256" key="3">
    <source>
        <dbReference type="ARBA" id="ARBA00023186"/>
    </source>
</evidence>
<protein>
    <recommendedName>
        <fullName evidence="4">GrpE protein homolog</fullName>
    </recommendedName>
</protein>
<dbReference type="PROSITE" id="PS01071">
    <property type="entry name" value="GRPE"/>
    <property type="match status" value="1"/>
</dbReference>
<dbReference type="Gene3D" id="2.30.22.10">
    <property type="entry name" value="Head domain of nucleotide exchange factor GrpE"/>
    <property type="match status" value="1"/>
</dbReference>
<keyword evidence="4" id="KW-0496">Mitochondrion</keyword>
<dbReference type="PRINTS" id="PR00773">
    <property type="entry name" value="GRPEPROTEIN"/>
</dbReference>
<dbReference type="PANTHER" id="PTHR21237">
    <property type="entry name" value="GRPE PROTEIN"/>
    <property type="match status" value="1"/>
</dbReference>
<dbReference type="FunFam" id="2.30.22.10:FF:000002">
    <property type="entry name" value="GrpE protein homolog"/>
    <property type="match status" value="1"/>
</dbReference>
<evidence type="ECO:0000256" key="2">
    <source>
        <dbReference type="ARBA" id="ARBA00009054"/>
    </source>
</evidence>
<dbReference type="GO" id="GO:0001405">
    <property type="term" value="C:PAM complex, Tim23 associated import motor"/>
    <property type="evidence" value="ECO:0007669"/>
    <property type="project" value="TreeGrafter"/>
</dbReference>
<name>A0A8H8A136_9FUNG</name>
<dbReference type="EMBL" id="JAEFCI010000966">
    <property type="protein sequence ID" value="KAG5463214.1"/>
    <property type="molecule type" value="Genomic_DNA"/>
</dbReference>
<dbReference type="InterPro" id="IPR000740">
    <property type="entry name" value="GrpE"/>
</dbReference>
<dbReference type="GO" id="GO:0051087">
    <property type="term" value="F:protein-folding chaperone binding"/>
    <property type="evidence" value="ECO:0007669"/>
    <property type="project" value="InterPro"/>
</dbReference>
<dbReference type="Pfam" id="PF01025">
    <property type="entry name" value="GrpE"/>
    <property type="match status" value="1"/>
</dbReference>
<dbReference type="OrthoDB" id="201635at2759"/>
<dbReference type="GO" id="GO:0030150">
    <property type="term" value="P:protein import into mitochondrial matrix"/>
    <property type="evidence" value="ECO:0007669"/>
    <property type="project" value="TreeGrafter"/>
</dbReference>
<keyword evidence="3 4" id="KW-0143">Chaperone</keyword>
<proteinExistence type="inferred from homology"/>
<comment type="caution">
    <text evidence="6">The sequence shown here is derived from an EMBL/GenBank/DDBJ whole genome shotgun (WGS) entry which is preliminary data.</text>
</comment>
<dbReference type="AlphaFoldDB" id="A0A8H8A136"/>
<keyword evidence="7" id="KW-1185">Reference proteome</keyword>
<dbReference type="GO" id="GO:0006457">
    <property type="term" value="P:protein folding"/>
    <property type="evidence" value="ECO:0007669"/>
    <property type="project" value="InterPro"/>
</dbReference>
<sequence length="71" mass="7808">MEAELLKALRRNGVEKFDAVDQPFDPNRHQAMFQASVPGKPAGTVFVVQKDGFTLNGRVIRPAQVGVVKDD</sequence>
<dbReference type="Proteomes" id="UP000673691">
    <property type="component" value="Unassembled WGS sequence"/>
</dbReference>
<comment type="function">
    <text evidence="4">Essential component of the PAM complex, a complex required for the translocation of transit peptide-containing proteins from the inner membrane into the mitochondrial matrix in an ATP-dependent manner.</text>
</comment>
<dbReference type="PANTHER" id="PTHR21237:SF23">
    <property type="entry name" value="GRPE PROTEIN HOMOLOG, MITOCHONDRIAL"/>
    <property type="match status" value="1"/>
</dbReference>
<evidence type="ECO:0000313" key="6">
    <source>
        <dbReference type="EMBL" id="KAG5463214.1"/>
    </source>
</evidence>
<evidence type="ECO:0000256" key="1">
    <source>
        <dbReference type="ARBA" id="ARBA00004305"/>
    </source>
</evidence>
<comment type="similarity">
    <text evidence="2 5">Belongs to the GrpE family.</text>
</comment>
<evidence type="ECO:0000256" key="4">
    <source>
        <dbReference type="RuleBase" id="RU000640"/>
    </source>
</evidence>
<organism evidence="6 7">
    <name type="scientific">Olpidium bornovanus</name>
    <dbReference type="NCBI Taxonomy" id="278681"/>
    <lineage>
        <taxon>Eukaryota</taxon>
        <taxon>Fungi</taxon>
        <taxon>Fungi incertae sedis</taxon>
        <taxon>Olpidiomycota</taxon>
        <taxon>Olpidiomycotina</taxon>
        <taxon>Olpidiomycetes</taxon>
        <taxon>Olpidiales</taxon>
        <taxon>Olpidiaceae</taxon>
        <taxon>Olpidium</taxon>
    </lineage>
</organism>
<dbReference type="InterPro" id="IPR009012">
    <property type="entry name" value="GrpE_head"/>
</dbReference>
<evidence type="ECO:0000313" key="7">
    <source>
        <dbReference type="Proteomes" id="UP000673691"/>
    </source>
</evidence>
<comment type="subcellular location">
    <subcellularLocation>
        <location evidence="1 4">Mitochondrion matrix</location>
    </subcellularLocation>
</comment>
<dbReference type="GO" id="GO:0000774">
    <property type="term" value="F:adenyl-nucleotide exchange factor activity"/>
    <property type="evidence" value="ECO:0007669"/>
    <property type="project" value="InterPro"/>
</dbReference>
<reference evidence="6 7" key="1">
    <citation type="journal article" name="Sci. Rep.">
        <title>Genome-scale phylogenetic analyses confirm Olpidium as the closest living zoosporic fungus to the non-flagellated, terrestrial fungi.</title>
        <authorList>
            <person name="Chang Y."/>
            <person name="Rochon D."/>
            <person name="Sekimoto S."/>
            <person name="Wang Y."/>
            <person name="Chovatia M."/>
            <person name="Sandor L."/>
            <person name="Salamov A."/>
            <person name="Grigoriev I.V."/>
            <person name="Stajich J.E."/>
            <person name="Spatafora J.W."/>
        </authorList>
    </citation>
    <scope>NUCLEOTIDE SEQUENCE [LARGE SCALE GENOMIC DNA]</scope>
    <source>
        <strain evidence="6">S191</strain>
    </source>
</reference>
<accession>A0A8H8A136</accession>